<comment type="caution">
    <text evidence="2">The sequence shown here is derived from an EMBL/GenBank/DDBJ whole genome shotgun (WGS) entry which is preliminary data.</text>
</comment>
<keyword evidence="3" id="KW-1185">Reference proteome</keyword>
<reference evidence="2 3" key="1">
    <citation type="submission" date="2024-01" db="EMBL/GenBank/DDBJ databases">
        <title>The complete chloroplast genome sequence of Lithospermum erythrorhizon: insights into the phylogenetic relationship among Boraginaceae species and the maternal lineages of purple gromwells.</title>
        <authorList>
            <person name="Okada T."/>
            <person name="Watanabe K."/>
        </authorList>
    </citation>
    <scope>NUCLEOTIDE SEQUENCE [LARGE SCALE GENOMIC DNA]</scope>
</reference>
<proteinExistence type="predicted"/>
<feature type="region of interest" description="Disordered" evidence="1">
    <location>
        <begin position="302"/>
        <end position="327"/>
    </location>
</feature>
<accession>A0AAV3QAK4</accession>
<protein>
    <submittedName>
        <fullName evidence="2">Uncharacterized protein</fullName>
    </submittedName>
</protein>
<evidence type="ECO:0000313" key="2">
    <source>
        <dbReference type="EMBL" id="GAA0160216.1"/>
    </source>
</evidence>
<name>A0AAV3QAK4_LITER</name>
<evidence type="ECO:0000256" key="1">
    <source>
        <dbReference type="SAM" id="MobiDB-lite"/>
    </source>
</evidence>
<dbReference type="Proteomes" id="UP001454036">
    <property type="component" value="Unassembled WGS sequence"/>
</dbReference>
<dbReference type="AlphaFoldDB" id="A0AAV3QAK4"/>
<sequence length="352" mass="37847">MDSIWVGIEDDNSTNLIQGFWVKVFYDVVPNFWSSCLHMSHNIDACKRRCSDVLAVKSICEQRLGNAGTAAEVFVKLPEPTLLKNTAPSSSSAGYSNNHRKKVTHSHFWKAIKTTGARNTLEQNTTQCPALSNSGMLQTVIVEDEKGLESVECSAVAPSSVASGCNTTPQAAWEANQGTFSSDLARVQGRVVEHCEEVQGSTASVMQQVDQDALDEGMRTVALDEGMRTVETLDAAKLRCVGGMDLGGSDAEYFEHVSPNEEGSKVLQNEGFMGQVLENGPESAEKIEDTTLFAAVQSVASESLTGSTHGEASRSPSWADRAEEEDQTKALEIQIATGQMLSSTASGDNEVI</sequence>
<evidence type="ECO:0000313" key="3">
    <source>
        <dbReference type="Proteomes" id="UP001454036"/>
    </source>
</evidence>
<organism evidence="2 3">
    <name type="scientific">Lithospermum erythrorhizon</name>
    <name type="common">Purple gromwell</name>
    <name type="synonym">Lithospermum officinale var. erythrorhizon</name>
    <dbReference type="NCBI Taxonomy" id="34254"/>
    <lineage>
        <taxon>Eukaryota</taxon>
        <taxon>Viridiplantae</taxon>
        <taxon>Streptophyta</taxon>
        <taxon>Embryophyta</taxon>
        <taxon>Tracheophyta</taxon>
        <taxon>Spermatophyta</taxon>
        <taxon>Magnoliopsida</taxon>
        <taxon>eudicotyledons</taxon>
        <taxon>Gunneridae</taxon>
        <taxon>Pentapetalae</taxon>
        <taxon>asterids</taxon>
        <taxon>lamiids</taxon>
        <taxon>Boraginales</taxon>
        <taxon>Boraginaceae</taxon>
        <taxon>Boraginoideae</taxon>
        <taxon>Lithospermeae</taxon>
        <taxon>Lithospermum</taxon>
    </lineage>
</organism>
<dbReference type="EMBL" id="BAABME010003809">
    <property type="protein sequence ID" value="GAA0160216.1"/>
    <property type="molecule type" value="Genomic_DNA"/>
</dbReference>
<feature type="compositionally biased region" description="Polar residues" evidence="1">
    <location>
        <begin position="302"/>
        <end position="316"/>
    </location>
</feature>
<gene>
    <name evidence="2" type="ORF">LIER_16820</name>
</gene>